<keyword evidence="3" id="KW-1185">Reference proteome</keyword>
<reference evidence="2 3" key="1">
    <citation type="submission" date="2024-10" db="EMBL/GenBank/DDBJ databases">
        <title>Updated reference genomes for cyclostephanoid diatoms.</title>
        <authorList>
            <person name="Roberts W.R."/>
            <person name="Alverson A.J."/>
        </authorList>
    </citation>
    <scope>NUCLEOTIDE SEQUENCE [LARGE SCALE GENOMIC DNA]</scope>
    <source>
        <strain evidence="2 3">AJA276-08</strain>
    </source>
</reference>
<evidence type="ECO:0000313" key="3">
    <source>
        <dbReference type="Proteomes" id="UP001530315"/>
    </source>
</evidence>
<organism evidence="2 3">
    <name type="scientific">Stephanodiscus triporus</name>
    <dbReference type="NCBI Taxonomy" id="2934178"/>
    <lineage>
        <taxon>Eukaryota</taxon>
        <taxon>Sar</taxon>
        <taxon>Stramenopiles</taxon>
        <taxon>Ochrophyta</taxon>
        <taxon>Bacillariophyta</taxon>
        <taxon>Coscinodiscophyceae</taxon>
        <taxon>Thalassiosirophycidae</taxon>
        <taxon>Stephanodiscales</taxon>
        <taxon>Stephanodiscaceae</taxon>
        <taxon>Stephanodiscus</taxon>
    </lineage>
</organism>
<feature type="compositionally biased region" description="Polar residues" evidence="1">
    <location>
        <begin position="196"/>
        <end position="205"/>
    </location>
</feature>
<feature type="region of interest" description="Disordered" evidence="1">
    <location>
        <begin position="191"/>
        <end position="231"/>
    </location>
</feature>
<protein>
    <submittedName>
        <fullName evidence="2">Uncharacterized protein</fullName>
    </submittedName>
</protein>
<name>A0ABD3NTJ5_9STRA</name>
<dbReference type="AlphaFoldDB" id="A0ABD3NTJ5"/>
<gene>
    <name evidence="2" type="ORF">ACHAW5_010348</name>
</gene>
<feature type="compositionally biased region" description="Acidic residues" evidence="1">
    <location>
        <begin position="45"/>
        <end position="56"/>
    </location>
</feature>
<feature type="region of interest" description="Disordered" evidence="1">
    <location>
        <begin position="26"/>
        <end position="62"/>
    </location>
</feature>
<dbReference type="Proteomes" id="UP001530315">
    <property type="component" value="Unassembled WGS sequence"/>
</dbReference>
<proteinExistence type="predicted"/>
<dbReference type="EMBL" id="JALLAZ020001202">
    <property type="protein sequence ID" value="KAL3778743.1"/>
    <property type="molecule type" value="Genomic_DNA"/>
</dbReference>
<evidence type="ECO:0000256" key="1">
    <source>
        <dbReference type="SAM" id="MobiDB-lite"/>
    </source>
</evidence>
<evidence type="ECO:0000313" key="2">
    <source>
        <dbReference type="EMBL" id="KAL3778743.1"/>
    </source>
</evidence>
<feature type="compositionally biased region" description="Basic and acidic residues" evidence="1">
    <location>
        <begin position="209"/>
        <end position="231"/>
    </location>
</feature>
<comment type="caution">
    <text evidence="2">The sequence shown here is derived from an EMBL/GenBank/DDBJ whole genome shotgun (WGS) entry which is preliminary data.</text>
</comment>
<sequence>MDQNHADVWGAFVKALKTVRYVSGGADEAAHEEESDYYATTQVTFDDEEQEEEQEENNGRPIYDFILPSQESSSSSEESHLTQAEIDDLLSTHADVVQSIESSNNVPKLGFFDPDPFSDCEYIGSAPSGGFPFGGRKTKKKTATAATAAAFAMTADVGTQAAAAAATTDVGTQATAAVAAATATIGTQTVAAKSRSFGTQTTPVSTPDAPRRPVRERRPPSSLKEYDYYFD</sequence>
<accession>A0ABD3NTJ5</accession>